<dbReference type="Proteomes" id="UP001320148">
    <property type="component" value="Chromosome"/>
</dbReference>
<reference evidence="1 2" key="1">
    <citation type="submission" date="2021-02" db="EMBL/GenBank/DDBJ databases">
        <title>Complete genome of Desulfoluna sp. strain ASN36.</title>
        <authorList>
            <person name="Takahashi A."/>
            <person name="Kojima H."/>
            <person name="Fukui M."/>
        </authorList>
    </citation>
    <scope>NUCLEOTIDE SEQUENCE [LARGE SCALE GENOMIC DNA]</scope>
    <source>
        <strain evidence="1 2">ASN36</strain>
    </source>
</reference>
<evidence type="ECO:0008006" key="3">
    <source>
        <dbReference type="Google" id="ProtNLM"/>
    </source>
</evidence>
<dbReference type="RefSeq" id="WP_236891619.1">
    <property type="nucleotide sequence ID" value="NZ_AP024488.1"/>
</dbReference>
<accession>A0ABM7PDX3</accession>
<sequence length="120" mass="13327">MAANVKPVVSFEESFGTLDIRVGRVTEVALETGTHKSTYKMVVDFGKFGTRVSYGRFTSHPEEEVRGRLVLGVLNFQPRAMGPVKSDVLFWGPSTPKRRAVRPPLSLQSPMQKLAANCFE</sequence>
<dbReference type="InterPro" id="IPR012340">
    <property type="entry name" value="NA-bd_OB-fold"/>
</dbReference>
<dbReference type="Gene3D" id="2.40.50.140">
    <property type="entry name" value="Nucleic acid-binding proteins"/>
    <property type="match status" value="1"/>
</dbReference>
<protein>
    <recommendedName>
        <fullName evidence="3">tRNA-binding domain-containing protein</fullName>
    </recommendedName>
</protein>
<organism evidence="1 2">
    <name type="scientific">Desulfoluna limicola</name>
    <dbReference type="NCBI Taxonomy" id="2810562"/>
    <lineage>
        <taxon>Bacteria</taxon>
        <taxon>Pseudomonadati</taxon>
        <taxon>Thermodesulfobacteriota</taxon>
        <taxon>Desulfobacteria</taxon>
        <taxon>Desulfobacterales</taxon>
        <taxon>Desulfolunaceae</taxon>
        <taxon>Desulfoluna</taxon>
    </lineage>
</organism>
<evidence type="ECO:0000313" key="2">
    <source>
        <dbReference type="Proteomes" id="UP001320148"/>
    </source>
</evidence>
<proteinExistence type="predicted"/>
<dbReference type="SUPFAM" id="SSF50249">
    <property type="entry name" value="Nucleic acid-binding proteins"/>
    <property type="match status" value="1"/>
</dbReference>
<dbReference type="EMBL" id="AP024488">
    <property type="protein sequence ID" value="BCS95364.1"/>
    <property type="molecule type" value="Genomic_DNA"/>
</dbReference>
<name>A0ABM7PDX3_9BACT</name>
<evidence type="ECO:0000313" key="1">
    <source>
        <dbReference type="EMBL" id="BCS95364.1"/>
    </source>
</evidence>
<gene>
    <name evidence="1" type="ORF">DSLASN_09960</name>
</gene>
<keyword evidence="2" id="KW-1185">Reference proteome</keyword>